<keyword evidence="3" id="KW-0001">2Fe-2S</keyword>
<dbReference type="Gene3D" id="2.102.10.10">
    <property type="entry name" value="Rieske [2Fe-2S] iron-sulphur domain"/>
    <property type="match status" value="1"/>
</dbReference>
<dbReference type="InterPro" id="IPR014349">
    <property type="entry name" value="Rieske_Fe-S_prot"/>
</dbReference>
<dbReference type="InterPro" id="IPR036922">
    <property type="entry name" value="Rieske_2Fe-2S_sf"/>
</dbReference>
<dbReference type="PANTHER" id="PTHR10134">
    <property type="entry name" value="CYTOCHROME B-C1 COMPLEX SUBUNIT RIESKE, MITOCHONDRIAL"/>
    <property type="match status" value="1"/>
</dbReference>
<reference evidence="17 18" key="1">
    <citation type="journal article" date="2015" name="Stand. Genomic Sci.">
        <title>Genomic Encyclopedia of Bacterial and Archaeal Type Strains, Phase III: the genomes of soil and plant-associated and newly described type strains.</title>
        <authorList>
            <person name="Whitman W.B."/>
            <person name="Woyke T."/>
            <person name="Klenk H.P."/>
            <person name="Zhou Y."/>
            <person name="Lilburn T.G."/>
            <person name="Beck B.J."/>
            <person name="De Vos P."/>
            <person name="Vandamme P."/>
            <person name="Eisen J.A."/>
            <person name="Garrity G."/>
            <person name="Hugenholtz P."/>
            <person name="Kyrpides N.C."/>
        </authorList>
    </citation>
    <scope>NUCLEOTIDE SEQUENCE [LARGE SCALE GENOMIC DNA]</scope>
    <source>
        <strain evidence="17 18">CGMCC 1.10116</strain>
    </source>
</reference>
<keyword evidence="2" id="KW-0813">Transport</keyword>
<evidence type="ECO:0000259" key="16">
    <source>
        <dbReference type="PROSITE" id="PS51296"/>
    </source>
</evidence>
<evidence type="ECO:0000313" key="17">
    <source>
        <dbReference type="EMBL" id="TWI58881.1"/>
    </source>
</evidence>
<evidence type="ECO:0000256" key="7">
    <source>
        <dbReference type="ARBA" id="ARBA00023004"/>
    </source>
</evidence>
<sequence>MNEKDHKVSRRQFLTYTLTGVGGFMAAGMIMPMARFALDPALKAGAASDNVYVCDVADLTEEPQLFEFQFDQVDAWYESTISRNAYIYIQGNEVTALSPTCTHLGCTVAFGTNAEHPDRFYCPCHFGMFDHHGINIAGTPPQRPLDVYEVTVEDGKVYLGQITQRT</sequence>
<dbReference type="InterPro" id="IPR006311">
    <property type="entry name" value="TAT_signal"/>
</dbReference>
<evidence type="ECO:0000256" key="8">
    <source>
        <dbReference type="ARBA" id="ARBA00023014"/>
    </source>
</evidence>
<evidence type="ECO:0000256" key="2">
    <source>
        <dbReference type="ARBA" id="ARBA00022448"/>
    </source>
</evidence>
<comment type="function">
    <text evidence="10">Component of the menaquinol:cytochrome c reductase complex. The Rieske protein is a high potential 2Fe-2S protein.</text>
</comment>
<dbReference type="GO" id="GO:0051537">
    <property type="term" value="F:2 iron, 2 sulfur cluster binding"/>
    <property type="evidence" value="ECO:0007669"/>
    <property type="project" value="UniProtKB-KW"/>
</dbReference>
<dbReference type="SUPFAM" id="SSF50022">
    <property type="entry name" value="ISP domain"/>
    <property type="match status" value="1"/>
</dbReference>
<evidence type="ECO:0000256" key="13">
    <source>
        <dbReference type="ARBA" id="ARBA00075320"/>
    </source>
</evidence>
<dbReference type="Pfam" id="PF00355">
    <property type="entry name" value="Rieske"/>
    <property type="match status" value="1"/>
</dbReference>
<evidence type="ECO:0000256" key="10">
    <source>
        <dbReference type="ARBA" id="ARBA00055683"/>
    </source>
</evidence>
<dbReference type="CDD" id="cd03467">
    <property type="entry name" value="Rieske"/>
    <property type="match status" value="1"/>
</dbReference>
<feature type="transmembrane region" description="Helical" evidence="15">
    <location>
        <begin position="12"/>
        <end position="34"/>
    </location>
</feature>
<dbReference type="AlphaFoldDB" id="A0A562QQ46"/>
<keyword evidence="15" id="KW-0812">Transmembrane</keyword>
<keyword evidence="4" id="KW-0479">Metal-binding</keyword>
<comment type="similarity">
    <text evidence="1">Belongs to the Rieske iron-sulfur protein family.</text>
</comment>
<feature type="domain" description="Rieske" evidence="16">
    <location>
        <begin position="90"/>
        <end position="159"/>
    </location>
</feature>
<gene>
    <name evidence="17" type="ORF">IQ10_00589</name>
</gene>
<evidence type="ECO:0000256" key="1">
    <source>
        <dbReference type="ARBA" id="ARBA00010651"/>
    </source>
</evidence>
<dbReference type="GO" id="GO:0016705">
    <property type="term" value="F:oxidoreductase activity, acting on paired donors, with incorporation or reduction of molecular oxygen"/>
    <property type="evidence" value="ECO:0007669"/>
    <property type="project" value="UniProtKB-ARBA"/>
</dbReference>
<protein>
    <recommendedName>
        <fullName evidence="12">Menaquinol:cytochrome c reductase iron-sulfur subunit</fullName>
    </recommendedName>
    <alternativeName>
        <fullName evidence="14">Cytochrome bc complex, iron-sulfur subunit</fullName>
    </alternativeName>
    <alternativeName>
        <fullName evidence="13">Rieske iron-sulfur protein QcrA</fullName>
    </alternativeName>
</protein>
<evidence type="ECO:0000256" key="3">
    <source>
        <dbReference type="ARBA" id="ARBA00022714"/>
    </source>
</evidence>
<evidence type="ECO:0000256" key="5">
    <source>
        <dbReference type="ARBA" id="ARBA00022982"/>
    </source>
</evidence>
<dbReference type="PROSITE" id="PS51296">
    <property type="entry name" value="RIESKE"/>
    <property type="match status" value="1"/>
</dbReference>
<dbReference type="EMBL" id="VLKZ01000002">
    <property type="protein sequence ID" value="TWI58881.1"/>
    <property type="molecule type" value="Genomic_DNA"/>
</dbReference>
<keyword evidence="7" id="KW-0408">Iron</keyword>
<dbReference type="OrthoDB" id="9767869at2"/>
<evidence type="ECO:0000313" key="18">
    <source>
        <dbReference type="Proteomes" id="UP000315711"/>
    </source>
</evidence>
<organism evidence="17 18">
    <name type="scientific">Halalkalibacter nanhaiisediminis</name>
    <dbReference type="NCBI Taxonomy" id="688079"/>
    <lineage>
        <taxon>Bacteria</taxon>
        <taxon>Bacillati</taxon>
        <taxon>Bacillota</taxon>
        <taxon>Bacilli</taxon>
        <taxon>Bacillales</taxon>
        <taxon>Bacillaceae</taxon>
        <taxon>Halalkalibacter</taxon>
    </lineage>
</organism>
<proteinExistence type="inferred from homology"/>
<keyword evidence="18" id="KW-1185">Reference proteome</keyword>
<keyword evidence="15" id="KW-0472">Membrane</keyword>
<dbReference type="Proteomes" id="UP000315711">
    <property type="component" value="Unassembled WGS sequence"/>
</dbReference>
<keyword evidence="9" id="KW-1015">Disulfide bond</keyword>
<dbReference type="FunFam" id="2.102.10.10:FF:000006">
    <property type="entry name" value="Menaquinol-cytochrome c reductase, iron-sulfur subunit"/>
    <property type="match status" value="1"/>
</dbReference>
<keyword evidence="6" id="KW-0560">Oxidoreductase</keyword>
<dbReference type="InterPro" id="IPR017941">
    <property type="entry name" value="Rieske_2Fe-2S"/>
</dbReference>
<comment type="caution">
    <text evidence="17">The sequence shown here is derived from an EMBL/GenBank/DDBJ whole genome shotgun (WGS) entry which is preliminary data.</text>
</comment>
<evidence type="ECO:0000256" key="11">
    <source>
        <dbReference type="ARBA" id="ARBA00064458"/>
    </source>
</evidence>
<evidence type="ECO:0000256" key="6">
    <source>
        <dbReference type="ARBA" id="ARBA00023002"/>
    </source>
</evidence>
<comment type="subunit">
    <text evidence="11">The main subunits of the menaquinol:cytochrome c complex are a Rieske-type iron-sulfur protein (QcrA), a cytochrome b (QcrB) and a cytochrome c (QcrC).</text>
</comment>
<dbReference type="RefSeq" id="WP_144448988.1">
    <property type="nucleotide sequence ID" value="NZ_VLKZ01000002.1"/>
</dbReference>
<dbReference type="PROSITE" id="PS51318">
    <property type="entry name" value="TAT"/>
    <property type="match status" value="1"/>
</dbReference>
<evidence type="ECO:0000256" key="14">
    <source>
        <dbReference type="ARBA" id="ARBA00076330"/>
    </source>
</evidence>
<keyword evidence="8" id="KW-0411">Iron-sulfur</keyword>
<evidence type="ECO:0000256" key="12">
    <source>
        <dbReference type="ARBA" id="ARBA00067741"/>
    </source>
</evidence>
<name>A0A562QQ46_9BACI</name>
<accession>A0A562QQ46</accession>
<evidence type="ECO:0000256" key="15">
    <source>
        <dbReference type="SAM" id="Phobius"/>
    </source>
</evidence>
<evidence type="ECO:0000256" key="9">
    <source>
        <dbReference type="ARBA" id="ARBA00023157"/>
    </source>
</evidence>
<keyword evidence="5" id="KW-0249">Electron transport</keyword>
<evidence type="ECO:0000256" key="4">
    <source>
        <dbReference type="ARBA" id="ARBA00022723"/>
    </source>
</evidence>
<dbReference type="GO" id="GO:0004497">
    <property type="term" value="F:monooxygenase activity"/>
    <property type="evidence" value="ECO:0007669"/>
    <property type="project" value="UniProtKB-ARBA"/>
</dbReference>
<dbReference type="GO" id="GO:0046872">
    <property type="term" value="F:metal ion binding"/>
    <property type="evidence" value="ECO:0007669"/>
    <property type="project" value="UniProtKB-KW"/>
</dbReference>
<keyword evidence="15" id="KW-1133">Transmembrane helix</keyword>